<evidence type="ECO:0008006" key="4">
    <source>
        <dbReference type="Google" id="ProtNLM"/>
    </source>
</evidence>
<comment type="caution">
    <text evidence="2">The sequence shown here is derived from an EMBL/GenBank/DDBJ whole genome shotgun (WGS) entry which is preliminary data.</text>
</comment>
<proteinExistence type="predicted"/>
<keyword evidence="1" id="KW-1133">Transmembrane helix</keyword>
<evidence type="ECO:0000313" key="3">
    <source>
        <dbReference type="Proteomes" id="UP000561726"/>
    </source>
</evidence>
<feature type="transmembrane region" description="Helical" evidence="1">
    <location>
        <begin position="57"/>
        <end position="77"/>
    </location>
</feature>
<dbReference type="AlphaFoldDB" id="A0A7W8ZXV2"/>
<reference evidence="2 3" key="1">
    <citation type="submission" date="2020-08" db="EMBL/GenBank/DDBJ databases">
        <title>Sequencing the genomes of 1000 actinobacteria strains.</title>
        <authorList>
            <person name="Klenk H.-P."/>
        </authorList>
    </citation>
    <scope>NUCLEOTIDE SEQUENCE [LARGE SCALE GENOMIC DNA]</scope>
    <source>
        <strain evidence="2 3">DSM 21065</strain>
    </source>
</reference>
<gene>
    <name evidence="2" type="ORF">BJ997_002591</name>
</gene>
<feature type="transmembrane region" description="Helical" evidence="1">
    <location>
        <begin position="134"/>
        <end position="152"/>
    </location>
</feature>
<feature type="transmembrane region" description="Helical" evidence="1">
    <location>
        <begin position="83"/>
        <end position="104"/>
    </location>
</feature>
<feature type="transmembrane region" description="Helical" evidence="1">
    <location>
        <begin position="6"/>
        <end position="27"/>
    </location>
</feature>
<name>A0A7W8ZXV2_9MICO</name>
<sequence length="161" mass="18218">MIGWLLLVTALYFLFGATLYMGTMWVLKFFLYPTWRGLTPETEPVHFGIPTLAATKFFTVVVPPMLLAGIILVVSEWGSPRVWLAWLCVAGIIYLTFIGQVLIIPINKKIRGGEYADVAELRTLLLRWMWLNDLRFYGSTVLWLVVVAYLVVKGSLGEAFA</sequence>
<keyword evidence="1" id="KW-0812">Transmembrane</keyword>
<dbReference type="Proteomes" id="UP000561726">
    <property type="component" value="Unassembled WGS sequence"/>
</dbReference>
<accession>A0A7W8ZXV2</accession>
<keyword evidence="1" id="KW-0472">Membrane</keyword>
<dbReference type="EMBL" id="JACHBQ010000001">
    <property type="protein sequence ID" value="MBB5642043.1"/>
    <property type="molecule type" value="Genomic_DNA"/>
</dbReference>
<dbReference type="RefSeq" id="WP_236628740.1">
    <property type="nucleotide sequence ID" value="NZ_JACHBQ010000001.1"/>
</dbReference>
<evidence type="ECO:0000313" key="2">
    <source>
        <dbReference type="EMBL" id="MBB5642043.1"/>
    </source>
</evidence>
<evidence type="ECO:0000256" key="1">
    <source>
        <dbReference type="SAM" id="Phobius"/>
    </source>
</evidence>
<organism evidence="2 3">
    <name type="scientific">Cryobacterium roopkundense</name>
    <dbReference type="NCBI Taxonomy" id="1001240"/>
    <lineage>
        <taxon>Bacteria</taxon>
        <taxon>Bacillati</taxon>
        <taxon>Actinomycetota</taxon>
        <taxon>Actinomycetes</taxon>
        <taxon>Micrococcales</taxon>
        <taxon>Microbacteriaceae</taxon>
        <taxon>Cryobacterium</taxon>
    </lineage>
</organism>
<protein>
    <recommendedName>
        <fullName evidence="4">DUF1772 domain-containing protein</fullName>
    </recommendedName>
</protein>